<dbReference type="EMBL" id="JMSZ01000032">
    <property type="protein sequence ID" value="KDE39239.1"/>
    <property type="molecule type" value="Genomic_DNA"/>
</dbReference>
<feature type="transmembrane region" description="Helical" evidence="1">
    <location>
        <begin position="139"/>
        <end position="157"/>
    </location>
</feature>
<keyword evidence="1" id="KW-1133">Transmembrane helix</keyword>
<sequence>MSNSLNVNKFGIVTAFILLIFIPNEVYWSISGVRLEPYRIFLLFVFIIYLPKIIGFKYTKSEFFLLLYCVWVAISFMRNHGFGSGLQSGVIHFLEVFVAFFLGMRIMGNVRSLKYNIGVFCVFFLILMPFAFVEATNGYRLFHALAASITNVDYMPYLGEKYIRFGIHRSSTVFSHPILYSITALMFLALVFNLYKTRVAVVFSVGLVSTIFTSVTSAAFLMFLINVFMFFLYRVSLKKEWIFKFSLIALILVLLFVEFMSNRGAVKFIIDLTSFNSDTAYTRYIQWVHVMQNIDRSPIFGVGFSDWIRPFWMPPSVDSYWLLMTLRHGYVGVLLVSIFFALTLRNYWLTYRATKDKIYYVFFVSIVSLVFAAFTVDLFDRAKPIVYFILGMYNSFLVLERVKIKKEKHEAKYIDAH</sequence>
<dbReference type="RefSeq" id="WP_036548105.1">
    <property type="nucleotide sequence ID" value="NZ_JMSZ01000032.1"/>
</dbReference>
<feature type="transmembrane region" description="Helical" evidence="1">
    <location>
        <begin position="329"/>
        <end position="348"/>
    </location>
</feature>
<evidence type="ECO:0000313" key="3">
    <source>
        <dbReference type="Proteomes" id="UP000027318"/>
    </source>
</evidence>
<feature type="transmembrane region" description="Helical" evidence="1">
    <location>
        <begin position="241"/>
        <end position="260"/>
    </location>
</feature>
<protein>
    <recommendedName>
        <fullName evidence="4">O-antigen polymerase</fullName>
    </recommendedName>
</protein>
<feature type="transmembrane region" description="Helical" evidence="1">
    <location>
        <begin position="385"/>
        <end position="402"/>
    </location>
</feature>
<organism evidence="2 3">
    <name type="scientific">Nitrincola lacisaponensis</name>
    <dbReference type="NCBI Taxonomy" id="267850"/>
    <lineage>
        <taxon>Bacteria</taxon>
        <taxon>Pseudomonadati</taxon>
        <taxon>Pseudomonadota</taxon>
        <taxon>Gammaproteobacteria</taxon>
        <taxon>Oceanospirillales</taxon>
        <taxon>Oceanospirillaceae</taxon>
        <taxon>Nitrincola</taxon>
    </lineage>
</organism>
<feature type="transmembrane region" description="Helical" evidence="1">
    <location>
        <begin position="115"/>
        <end position="133"/>
    </location>
</feature>
<name>A0A063Y0L1_9GAMM</name>
<evidence type="ECO:0000313" key="2">
    <source>
        <dbReference type="EMBL" id="KDE39239.1"/>
    </source>
</evidence>
<dbReference type="Proteomes" id="UP000027318">
    <property type="component" value="Unassembled WGS sequence"/>
</dbReference>
<feature type="transmembrane region" description="Helical" evidence="1">
    <location>
        <begin position="86"/>
        <end position="103"/>
    </location>
</feature>
<feature type="transmembrane region" description="Helical" evidence="1">
    <location>
        <begin position="201"/>
        <end position="229"/>
    </location>
</feature>
<feature type="transmembrane region" description="Helical" evidence="1">
    <location>
        <begin position="63"/>
        <end position="80"/>
    </location>
</feature>
<reference evidence="2 3" key="1">
    <citation type="journal article" date="2005" name="Int. J. Syst. Evol. Microbiol.">
        <title>Nitrincola lacisaponensis gen. nov., sp. nov., a novel alkaliphilic bacterium isolated from an alkaline, saline lake.</title>
        <authorList>
            <person name="Dimitriu P.A."/>
            <person name="Shukla S.K."/>
            <person name="Conradt J."/>
            <person name="Marquez M.C."/>
            <person name="Ventosa A."/>
            <person name="Maglia A."/>
            <person name="Peyton B.M."/>
            <person name="Pinkart H.C."/>
            <person name="Mormile M.R."/>
        </authorList>
    </citation>
    <scope>NUCLEOTIDE SEQUENCE [LARGE SCALE GENOMIC DNA]</scope>
    <source>
        <strain evidence="2 3">4CA</strain>
    </source>
</reference>
<keyword evidence="1" id="KW-0812">Transmembrane</keyword>
<feature type="transmembrane region" description="Helical" evidence="1">
    <location>
        <begin position="37"/>
        <end position="56"/>
    </location>
</feature>
<dbReference type="AlphaFoldDB" id="A0A063Y0L1"/>
<keyword evidence="1" id="KW-0472">Membrane</keyword>
<comment type="caution">
    <text evidence="2">The sequence shown here is derived from an EMBL/GenBank/DDBJ whole genome shotgun (WGS) entry which is preliminary data.</text>
</comment>
<accession>A0A063Y0L1</accession>
<proteinExistence type="predicted"/>
<feature type="transmembrane region" description="Helical" evidence="1">
    <location>
        <begin position="360"/>
        <end position="379"/>
    </location>
</feature>
<dbReference type="OrthoDB" id="264250at2"/>
<gene>
    <name evidence="2" type="ORF">ADINL_2368</name>
</gene>
<evidence type="ECO:0000256" key="1">
    <source>
        <dbReference type="SAM" id="Phobius"/>
    </source>
</evidence>
<keyword evidence="3" id="KW-1185">Reference proteome</keyword>
<evidence type="ECO:0008006" key="4">
    <source>
        <dbReference type="Google" id="ProtNLM"/>
    </source>
</evidence>
<feature type="transmembrane region" description="Helical" evidence="1">
    <location>
        <begin position="178"/>
        <end position="195"/>
    </location>
</feature>